<dbReference type="InParanoid" id="A0A2P5EK52"/>
<evidence type="ECO:0000313" key="1">
    <source>
        <dbReference type="EMBL" id="PON85947.1"/>
    </source>
</evidence>
<organism evidence="1 2">
    <name type="scientific">Trema orientale</name>
    <name type="common">Charcoal tree</name>
    <name type="synonym">Celtis orientalis</name>
    <dbReference type="NCBI Taxonomy" id="63057"/>
    <lineage>
        <taxon>Eukaryota</taxon>
        <taxon>Viridiplantae</taxon>
        <taxon>Streptophyta</taxon>
        <taxon>Embryophyta</taxon>
        <taxon>Tracheophyta</taxon>
        <taxon>Spermatophyta</taxon>
        <taxon>Magnoliopsida</taxon>
        <taxon>eudicotyledons</taxon>
        <taxon>Gunneridae</taxon>
        <taxon>Pentapetalae</taxon>
        <taxon>rosids</taxon>
        <taxon>fabids</taxon>
        <taxon>Rosales</taxon>
        <taxon>Cannabaceae</taxon>
        <taxon>Trema</taxon>
    </lineage>
</organism>
<keyword evidence="2" id="KW-1185">Reference proteome</keyword>
<reference evidence="2" key="1">
    <citation type="submission" date="2016-06" db="EMBL/GenBank/DDBJ databases">
        <title>Parallel loss of symbiosis genes in relatives of nitrogen-fixing non-legume Parasponia.</title>
        <authorList>
            <person name="Van Velzen R."/>
            <person name="Holmer R."/>
            <person name="Bu F."/>
            <person name="Rutten L."/>
            <person name="Van Zeijl A."/>
            <person name="Liu W."/>
            <person name="Santuari L."/>
            <person name="Cao Q."/>
            <person name="Sharma T."/>
            <person name="Shen D."/>
            <person name="Roswanjaya Y."/>
            <person name="Wardhani T."/>
            <person name="Kalhor M.S."/>
            <person name="Jansen J."/>
            <person name="Van den Hoogen J."/>
            <person name="Gungor B."/>
            <person name="Hartog M."/>
            <person name="Hontelez J."/>
            <person name="Verver J."/>
            <person name="Yang W.-C."/>
            <person name="Schijlen E."/>
            <person name="Repin R."/>
            <person name="Schilthuizen M."/>
            <person name="Schranz E."/>
            <person name="Heidstra R."/>
            <person name="Miyata K."/>
            <person name="Fedorova E."/>
            <person name="Kohlen W."/>
            <person name="Bisseling T."/>
            <person name="Smit S."/>
            <person name="Geurts R."/>
        </authorList>
    </citation>
    <scope>NUCLEOTIDE SEQUENCE [LARGE SCALE GENOMIC DNA]</scope>
    <source>
        <strain evidence="2">cv. RG33-2</strain>
    </source>
</reference>
<evidence type="ECO:0000313" key="2">
    <source>
        <dbReference type="Proteomes" id="UP000237000"/>
    </source>
</evidence>
<comment type="caution">
    <text evidence="1">The sequence shown here is derived from an EMBL/GenBank/DDBJ whole genome shotgun (WGS) entry which is preliminary data.</text>
</comment>
<dbReference type="AlphaFoldDB" id="A0A2P5EK52"/>
<sequence>MLRYLYTKVDISLKLKTPRQGKSQAAIVSKSRALNKLGESSKAQVKVPAKVLASRLSKTMTASEVELEAIGSSLEEVVSLRDWQDLYETHDT</sequence>
<dbReference type="Proteomes" id="UP000237000">
    <property type="component" value="Unassembled WGS sequence"/>
</dbReference>
<dbReference type="EMBL" id="JXTC01000139">
    <property type="protein sequence ID" value="PON85947.1"/>
    <property type="molecule type" value="Genomic_DNA"/>
</dbReference>
<accession>A0A2P5EK52</accession>
<gene>
    <name evidence="1" type="ORF">TorRG33x02_182450</name>
</gene>
<proteinExistence type="predicted"/>
<protein>
    <submittedName>
        <fullName evidence="1">Uncharacterized protein</fullName>
    </submittedName>
</protein>
<name>A0A2P5EK52_TREOI</name>